<dbReference type="Proteomes" id="UP000078390">
    <property type="component" value="Unassembled WGS sequence"/>
</dbReference>
<dbReference type="Gene3D" id="1.10.1330.10">
    <property type="entry name" value="Dockerin domain"/>
    <property type="match status" value="1"/>
</dbReference>
<evidence type="ECO:0008006" key="3">
    <source>
        <dbReference type="Google" id="ProtNLM"/>
    </source>
</evidence>
<evidence type="ECO:0000313" key="1">
    <source>
        <dbReference type="EMBL" id="OAQ20913.1"/>
    </source>
</evidence>
<sequence length="633" mass="69894">MKGWLVKFLLILFAWWGMFGAIGLALCTPDGDVAPLGNRDGKVNIGDALVTLRFALGLEAPTQEDTCHADVAPLGADGMPNPDGKITIGDALVILRKALQLVSWNAATVEDLKEALIDFLENPSEGNYTQLLDMFNAVPNTSEARILKGAGLLFTVYNDHRDFFNQVLKVDLDTVNASSANILYNLLTAPDYAGEILTVMVDVISRLDQADAEFSQVLAASGTRAAGNLASLTFPDGTTVYFDALDVKIMRFLAKFWKAVCLYIESLDISANNWLVNGTDIRDLLLVANGTLNGTSFNGTSNETLYTFFMNNTQLLTYRDPSKLEEFKQAFSQARQTFEEIVNEFATLSEEALRARQNHAFNLDDPASVVIAQAATRVLASLETAFSDPSAELAWIVAANETLHYVDGGDGYYYPKRKFDIYLEYATSTGNATVYDLVSGQITPRALLFGDVFMDYANRTRIELFRSGVEMIDWDEPLETYVIPEADIAIDGNATDWGAVPIFYNQNGIVVKIARNASGDFFVYVSNPRLASENGSFGVDFMAHAPGFFYEVNLNCGRYYEFSCDAYEGGMGLWSSVNTWVAIEPYGVEIMYPGVYNSLVRSDARNRFYLDFSFTSVSGYDSKTLKFLPEIGP</sequence>
<evidence type="ECO:0000313" key="2">
    <source>
        <dbReference type="Proteomes" id="UP000078390"/>
    </source>
</evidence>
<comment type="caution">
    <text evidence="1">The sequence shown here is derived from an EMBL/GenBank/DDBJ whole genome shotgun (WGS) entry which is preliminary data.</text>
</comment>
<dbReference type="GO" id="GO:0000272">
    <property type="term" value="P:polysaccharide catabolic process"/>
    <property type="evidence" value="ECO:0007669"/>
    <property type="project" value="InterPro"/>
</dbReference>
<dbReference type="AlphaFoldDB" id="A0A179D4L7"/>
<dbReference type="RefSeq" id="WP_068670010.1">
    <property type="nucleotide sequence ID" value="NZ_LWLG01000005.1"/>
</dbReference>
<dbReference type="InterPro" id="IPR036439">
    <property type="entry name" value="Dockerin_dom_sf"/>
</dbReference>
<reference evidence="1 2" key="1">
    <citation type="submission" date="2016-04" db="EMBL/GenBank/DDBJ databases">
        <title>Genome analysis of Thermosulfurimonas dismutans, the first thermophilic sulfur-disproportionating bacterium of the phylum Thermodesulfobacteria.</title>
        <authorList>
            <person name="Mardanov A.V."/>
            <person name="Beletsky A.V."/>
            <person name="Kadnikov V.V."/>
            <person name="Slobodkin A.I."/>
            <person name="Ravin N.V."/>
        </authorList>
    </citation>
    <scope>NUCLEOTIDE SEQUENCE [LARGE SCALE GENOMIC DNA]</scope>
    <source>
        <strain evidence="1 2">S95</strain>
    </source>
</reference>
<accession>A0A179D4L7</accession>
<name>A0A179D4L7_9BACT</name>
<keyword evidence="2" id="KW-1185">Reference proteome</keyword>
<proteinExistence type="predicted"/>
<dbReference type="EMBL" id="LWLG01000005">
    <property type="protein sequence ID" value="OAQ20913.1"/>
    <property type="molecule type" value="Genomic_DNA"/>
</dbReference>
<protein>
    <recommendedName>
        <fullName evidence="3">Dockerin domain-containing protein</fullName>
    </recommendedName>
</protein>
<dbReference type="STRING" id="999894.TDIS_1040"/>
<organism evidence="1 2">
    <name type="scientific">Thermosulfurimonas dismutans</name>
    <dbReference type="NCBI Taxonomy" id="999894"/>
    <lineage>
        <taxon>Bacteria</taxon>
        <taxon>Pseudomonadati</taxon>
        <taxon>Thermodesulfobacteriota</taxon>
        <taxon>Thermodesulfobacteria</taxon>
        <taxon>Thermodesulfobacteriales</taxon>
        <taxon>Thermodesulfobacteriaceae</taxon>
        <taxon>Thermosulfurimonas</taxon>
    </lineage>
</organism>
<dbReference type="CDD" id="cd14256">
    <property type="entry name" value="Dockerin_I"/>
    <property type="match status" value="1"/>
</dbReference>
<gene>
    <name evidence="1" type="ORF">TDIS_1040</name>
</gene>
<dbReference type="OrthoDB" id="5504302at2"/>